<accession>A0ABY1GAE3</accession>
<reference evidence="1 2" key="1">
    <citation type="submission" date="2016-10" db="EMBL/GenBank/DDBJ databases">
        <authorList>
            <person name="Varghese N."/>
            <person name="Submissions S."/>
        </authorList>
    </citation>
    <scope>NUCLEOTIDE SEQUENCE [LARGE SCALE GENOMIC DNA]</scope>
    <source>
        <strain evidence="1 2">CGMCC 1.8499</strain>
    </source>
</reference>
<protein>
    <submittedName>
        <fullName evidence="1">Uncharacterized protein</fullName>
    </submittedName>
</protein>
<organism evidence="1 2">
    <name type="scientific">Pseudoalteromonas lipolytica</name>
    <dbReference type="NCBI Taxonomy" id="570156"/>
    <lineage>
        <taxon>Bacteria</taxon>
        <taxon>Pseudomonadati</taxon>
        <taxon>Pseudomonadota</taxon>
        <taxon>Gammaproteobacteria</taxon>
        <taxon>Alteromonadales</taxon>
        <taxon>Pseudoalteromonadaceae</taxon>
        <taxon>Pseudoalteromonas</taxon>
    </lineage>
</organism>
<evidence type="ECO:0000313" key="1">
    <source>
        <dbReference type="EMBL" id="SFT32403.1"/>
    </source>
</evidence>
<evidence type="ECO:0000313" key="2">
    <source>
        <dbReference type="Proteomes" id="UP000183805"/>
    </source>
</evidence>
<gene>
    <name evidence="1" type="ORF">SAMN04487854_10130</name>
</gene>
<dbReference type="EMBL" id="FPAZ01000001">
    <property type="protein sequence ID" value="SFT32403.1"/>
    <property type="molecule type" value="Genomic_DNA"/>
</dbReference>
<sequence length="78" mass="9317">MSQFERLESKNKRNSKIMNFRLGIGKGQYLRAFPKHEGENLHTSIILEMNNPLHRDRNDKHKLLYNSQCKRASLYKSR</sequence>
<comment type="caution">
    <text evidence="1">The sequence shown here is derived from an EMBL/GenBank/DDBJ whole genome shotgun (WGS) entry which is preliminary data.</text>
</comment>
<keyword evidence="2" id="KW-1185">Reference proteome</keyword>
<name>A0ABY1GAE3_9GAMM</name>
<dbReference type="Proteomes" id="UP000183805">
    <property type="component" value="Unassembled WGS sequence"/>
</dbReference>
<proteinExistence type="predicted"/>